<feature type="region of interest" description="Disordered" evidence="1">
    <location>
        <begin position="97"/>
        <end position="119"/>
    </location>
</feature>
<dbReference type="Proteomes" id="UP000325182">
    <property type="component" value="Unassembled WGS sequence"/>
</dbReference>
<gene>
    <name evidence="2" type="ORF">FZC84_16720</name>
</gene>
<evidence type="ECO:0000256" key="1">
    <source>
        <dbReference type="SAM" id="MobiDB-lite"/>
    </source>
</evidence>
<dbReference type="EMBL" id="VTEG01000014">
    <property type="protein sequence ID" value="TYR98028.1"/>
    <property type="molecule type" value="Genomic_DNA"/>
</dbReference>
<accession>A0A5D4M953</accession>
<name>A0A5D4M953_9BACI</name>
<organism evidence="2 3">
    <name type="scientific">Rossellomorea vietnamensis</name>
    <dbReference type="NCBI Taxonomy" id="218284"/>
    <lineage>
        <taxon>Bacteria</taxon>
        <taxon>Bacillati</taxon>
        <taxon>Bacillota</taxon>
        <taxon>Bacilli</taxon>
        <taxon>Bacillales</taxon>
        <taxon>Bacillaceae</taxon>
        <taxon>Rossellomorea</taxon>
    </lineage>
</organism>
<dbReference type="AlphaFoldDB" id="A0A5D4M953"/>
<sequence length="119" mass="12861">MKRLRDVKTSKPFQSISVSCESGNYICLPADQAASAFDPSSFRPSSSGSNNPQRIKGKGAFFSLRNNCLSELIRPLPLLSFKAPIRHFSGCDCHQSEIGRGQGSSMLRTGRPALPSSGQ</sequence>
<protein>
    <submittedName>
        <fullName evidence="2">Uncharacterized protein</fullName>
    </submittedName>
</protein>
<reference evidence="2 3" key="1">
    <citation type="submission" date="2019-08" db="EMBL/GenBank/DDBJ databases">
        <title>Bacillus genomes from the desert of Cuatro Cienegas, Coahuila.</title>
        <authorList>
            <person name="Olmedo-Alvarez G."/>
        </authorList>
    </citation>
    <scope>NUCLEOTIDE SEQUENCE [LARGE SCALE GENOMIC DNA]</scope>
    <source>
        <strain evidence="2 3">CH128b_4D</strain>
    </source>
</reference>
<comment type="caution">
    <text evidence="2">The sequence shown here is derived from an EMBL/GenBank/DDBJ whole genome shotgun (WGS) entry which is preliminary data.</text>
</comment>
<evidence type="ECO:0000313" key="2">
    <source>
        <dbReference type="EMBL" id="TYR98028.1"/>
    </source>
</evidence>
<proteinExistence type="predicted"/>
<evidence type="ECO:0000313" key="3">
    <source>
        <dbReference type="Proteomes" id="UP000325182"/>
    </source>
</evidence>